<feature type="chain" id="PRO_5046759708" description="Porin" evidence="1">
    <location>
        <begin position="21"/>
        <end position="78"/>
    </location>
</feature>
<comment type="caution">
    <text evidence="2">The sequence shown here is derived from an EMBL/GenBank/DDBJ whole genome shotgun (WGS) entry which is preliminary data.</text>
</comment>
<dbReference type="Proteomes" id="UP000248659">
    <property type="component" value="Unassembled WGS sequence"/>
</dbReference>
<keyword evidence="1" id="KW-0732">Signal</keyword>
<organism evidence="2 3">
    <name type="scientific">Rhodovulum viride</name>
    <dbReference type="NCBI Taxonomy" id="1231134"/>
    <lineage>
        <taxon>Bacteria</taxon>
        <taxon>Pseudomonadati</taxon>
        <taxon>Pseudomonadota</taxon>
        <taxon>Alphaproteobacteria</taxon>
        <taxon>Rhodobacterales</taxon>
        <taxon>Paracoccaceae</taxon>
        <taxon>Rhodovulum</taxon>
    </lineage>
</organism>
<dbReference type="RefSeq" id="WP_146746379.1">
    <property type="nucleotide sequence ID" value="NZ_MUAV01000064.1"/>
</dbReference>
<protein>
    <recommendedName>
        <fullName evidence="4">Porin</fullName>
    </recommendedName>
</protein>
<keyword evidence="3" id="KW-1185">Reference proteome</keyword>
<dbReference type="EMBL" id="MUAV01000064">
    <property type="protein sequence ID" value="RAP39404.1"/>
    <property type="molecule type" value="Genomic_DNA"/>
</dbReference>
<name>A0ABX9DC76_9RHOB</name>
<sequence length="78" mass="7996">MKLILTTTAALALLGAPLFASTETTEDQVAAVSPASAPACFKAIPGTNAFQRSHAPGCIYYRAPTGNDRDPAASDEDG</sequence>
<evidence type="ECO:0000313" key="3">
    <source>
        <dbReference type="Proteomes" id="UP000248659"/>
    </source>
</evidence>
<reference evidence="2 3" key="1">
    <citation type="submission" date="2017-01" db="EMBL/GenBank/DDBJ databases">
        <title>Genome sequence of Rhodovulum viride JA756.</title>
        <authorList>
            <person name="Lakshmi K.V."/>
            <person name="Tushar L.D."/>
            <person name="Sasikala C."/>
            <person name="Venkataramana C."/>
        </authorList>
    </citation>
    <scope>NUCLEOTIDE SEQUENCE [LARGE SCALE GENOMIC DNA]</scope>
    <source>
        <strain evidence="2 3">JA756</strain>
    </source>
</reference>
<feature type="non-terminal residue" evidence="2">
    <location>
        <position position="78"/>
    </location>
</feature>
<proteinExistence type="predicted"/>
<evidence type="ECO:0000313" key="2">
    <source>
        <dbReference type="EMBL" id="RAP39404.1"/>
    </source>
</evidence>
<evidence type="ECO:0008006" key="4">
    <source>
        <dbReference type="Google" id="ProtNLM"/>
    </source>
</evidence>
<gene>
    <name evidence="2" type="ORF">BYZ73_20735</name>
</gene>
<accession>A0ABX9DC76</accession>
<evidence type="ECO:0000256" key="1">
    <source>
        <dbReference type="SAM" id="SignalP"/>
    </source>
</evidence>
<feature type="signal peptide" evidence="1">
    <location>
        <begin position="1"/>
        <end position="20"/>
    </location>
</feature>